<dbReference type="EMBL" id="JAAMPC010000012">
    <property type="protein sequence ID" value="KAG2276869.1"/>
    <property type="molecule type" value="Genomic_DNA"/>
</dbReference>
<keyword evidence="4" id="KW-1185">Reference proteome</keyword>
<feature type="coiled-coil region" evidence="1">
    <location>
        <begin position="104"/>
        <end position="138"/>
    </location>
</feature>
<feature type="region of interest" description="Disordered" evidence="2">
    <location>
        <begin position="1"/>
        <end position="27"/>
    </location>
</feature>
<evidence type="ECO:0008006" key="5">
    <source>
        <dbReference type="Google" id="ProtNLM"/>
    </source>
</evidence>
<gene>
    <name evidence="3" type="ORF">Bca52824_059424</name>
</gene>
<dbReference type="Proteomes" id="UP000886595">
    <property type="component" value="Unassembled WGS sequence"/>
</dbReference>
<dbReference type="OrthoDB" id="1129285at2759"/>
<accession>A0A8X7UFN7</accession>
<feature type="compositionally biased region" description="Basic and acidic residues" evidence="2">
    <location>
        <begin position="7"/>
        <end position="27"/>
    </location>
</feature>
<keyword evidence="1" id="KW-0175">Coiled coil</keyword>
<name>A0A8X7UFN7_BRACI</name>
<reference evidence="3 4" key="1">
    <citation type="submission" date="2020-02" db="EMBL/GenBank/DDBJ databases">
        <authorList>
            <person name="Ma Q."/>
            <person name="Huang Y."/>
            <person name="Song X."/>
            <person name="Pei D."/>
        </authorList>
    </citation>
    <scope>NUCLEOTIDE SEQUENCE [LARGE SCALE GENOMIC DNA]</scope>
    <source>
        <strain evidence="3">Sxm20200214</strain>
        <tissue evidence="3">Leaf</tissue>
    </source>
</reference>
<protein>
    <recommendedName>
        <fullName evidence="5">Zinc finger GRF-type domain-containing protein</fullName>
    </recommendedName>
</protein>
<sequence>MIPYETGSRDVGRDGPRRREKRDEEAKGALHHASMRLIISDSARCMCGSRIINEVRGKEEYDSLPGKRFFTCKNYEDDGLHFRHPWVFGVQEEIESLTKRVKESEEVILLMAKLNKQIETLEEQVHDLNVKVHVLQKLKKRQ</sequence>
<comment type="caution">
    <text evidence="3">The sequence shown here is derived from an EMBL/GenBank/DDBJ whole genome shotgun (WGS) entry which is preliminary data.</text>
</comment>
<evidence type="ECO:0000256" key="1">
    <source>
        <dbReference type="SAM" id="Coils"/>
    </source>
</evidence>
<dbReference type="AlphaFoldDB" id="A0A8X7UFN7"/>
<evidence type="ECO:0000313" key="4">
    <source>
        <dbReference type="Proteomes" id="UP000886595"/>
    </source>
</evidence>
<proteinExistence type="predicted"/>
<evidence type="ECO:0000313" key="3">
    <source>
        <dbReference type="EMBL" id="KAG2276869.1"/>
    </source>
</evidence>
<organism evidence="3 4">
    <name type="scientific">Brassica carinata</name>
    <name type="common">Ethiopian mustard</name>
    <name type="synonym">Abyssinian cabbage</name>
    <dbReference type="NCBI Taxonomy" id="52824"/>
    <lineage>
        <taxon>Eukaryota</taxon>
        <taxon>Viridiplantae</taxon>
        <taxon>Streptophyta</taxon>
        <taxon>Embryophyta</taxon>
        <taxon>Tracheophyta</taxon>
        <taxon>Spermatophyta</taxon>
        <taxon>Magnoliopsida</taxon>
        <taxon>eudicotyledons</taxon>
        <taxon>Gunneridae</taxon>
        <taxon>Pentapetalae</taxon>
        <taxon>rosids</taxon>
        <taxon>malvids</taxon>
        <taxon>Brassicales</taxon>
        <taxon>Brassicaceae</taxon>
        <taxon>Brassiceae</taxon>
        <taxon>Brassica</taxon>
    </lineage>
</organism>
<evidence type="ECO:0000256" key="2">
    <source>
        <dbReference type="SAM" id="MobiDB-lite"/>
    </source>
</evidence>